<dbReference type="Proteomes" id="UP001295684">
    <property type="component" value="Unassembled WGS sequence"/>
</dbReference>
<accession>A0AAD2D4R7</accession>
<keyword evidence="3" id="KW-1185">Reference proteome</keyword>
<proteinExistence type="predicted"/>
<evidence type="ECO:0000313" key="3">
    <source>
        <dbReference type="Proteomes" id="UP001295684"/>
    </source>
</evidence>
<feature type="signal peptide" evidence="1">
    <location>
        <begin position="1"/>
        <end position="18"/>
    </location>
</feature>
<evidence type="ECO:0000313" key="2">
    <source>
        <dbReference type="EMBL" id="CAI2381079.1"/>
    </source>
</evidence>
<organism evidence="2 3">
    <name type="scientific">Euplotes crassus</name>
    <dbReference type="NCBI Taxonomy" id="5936"/>
    <lineage>
        <taxon>Eukaryota</taxon>
        <taxon>Sar</taxon>
        <taxon>Alveolata</taxon>
        <taxon>Ciliophora</taxon>
        <taxon>Intramacronucleata</taxon>
        <taxon>Spirotrichea</taxon>
        <taxon>Hypotrichia</taxon>
        <taxon>Euplotida</taxon>
        <taxon>Euplotidae</taxon>
        <taxon>Moneuplotes</taxon>
    </lineage>
</organism>
<evidence type="ECO:0000256" key="1">
    <source>
        <dbReference type="SAM" id="SignalP"/>
    </source>
</evidence>
<dbReference type="AlphaFoldDB" id="A0AAD2D4R7"/>
<comment type="caution">
    <text evidence="2">The sequence shown here is derived from an EMBL/GenBank/DDBJ whole genome shotgun (WGS) entry which is preliminary data.</text>
</comment>
<sequence>MKIAGIITLILVIASASAGLISPFMKDRLSRDDSCNTISYKGTTLSPTGVDADIKMRMDFDKEIFSYTLGFVDTAFGKFTHLTYAWDFTTSKSYIHTTGDDFCMDDEFENPMTEEYESFNDWISHYGGKTPSTEKKEIDGVMYEIQTLEYDEENKFISHMVLESGDFTKLEGMFLGDDFSVDITHAEDFECIDREEHIPEACP</sequence>
<name>A0AAD2D4R7_EUPCR</name>
<keyword evidence="1" id="KW-0732">Signal</keyword>
<feature type="chain" id="PRO_5041960230" evidence="1">
    <location>
        <begin position="19"/>
        <end position="203"/>
    </location>
</feature>
<reference evidence="2" key="1">
    <citation type="submission" date="2023-07" db="EMBL/GenBank/DDBJ databases">
        <authorList>
            <consortium name="AG Swart"/>
            <person name="Singh M."/>
            <person name="Singh A."/>
            <person name="Seah K."/>
            <person name="Emmerich C."/>
        </authorList>
    </citation>
    <scope>NUCLEOTIDE SEQUENCE</scope>
    <source>
        <strain evidence="2">DP1</strain>
    </source>
</reference>
<protein>
    <submittedName>
        <fullName evidence="2">Uncharacterized protein</fullName>
    </submittedName>
</protein>
<gene>
    <name evidence="2" type="ORF">ECRASSUSDP1_LOCUS22525</name>
</gene>
<dbReference type="EMBL" id="CAMPGE010023106">
    <property type="protein sequence ID" value="CAI2381079.1"/>
    <property type="molecule type" value="Genomic_DNA"/>
</dbReference>